<dbReference type="Proteomes" id="UP000053424">
    <property type="component" value="Unassembled WGS sequence"/>
</dbReference>
<name>A0A0C3BUJ6_HEBCY</name>
<keyword evidence="2" id="KW-1185">Reference proteome</keyword>
<reference evidence="2" key="2">
    <citation type="submission" date="2015-01" db="EMBL/GenBank/DDBJ databases">
        <title>Evolutionary Origins and Diversification of the Mycorrhizal Mutualists.</title>
        <authorList>
            <consortium name="DOE Joint Genome Institute"/>
            <consortium name="Mycorrhizal Genomics Consortium"/>
            <person name="Kohler A."/>
            <person name="Kuo A."/>
            <person name="Nagy L.G."/>
            <person name="Floudas D."/>
            <person name="Copeland A."/>
            <person name="Barry K.W."/>
            <person name="Cichocki N."/>
            <person name="Veneault-Fourrey C."/>
            <person name="LaButti K."/>
            <person name="Lindquist E.A."/>
            <person name="Lipzen A."/>
            <person name="Lundell T."/>
            <person name="Morin E."/>
            <person name="Murat C."/>
            <person name="Riley R."/>
            <person name="Ohm R."/>
            <person name="Sun H."/>
            <person name="Tunlid A."/>
            <person name="Henrissat B."/>
            <person name="Grigoriev I.V."/>
            <person name="Hibbett D.S."/>
            <person name="Martin F."/>
        </authorList>
    </citation>
    <scope>NUCLEOTIDE SEQUENCE [LARGE SCALE GENOMIC DNA]</scope>
    <source>
        <strain evidence="2">h7</strain>
    </source>
</reference>
<evidence type="ECO:0000313" key="1">
    <source>
        <dbReference type="EMBL" id="KIM40350.1"/>
    </source>
</evidence>
<dbReference type="EMBL" id="KN831783">
    <property type="protein sequence ID" value="KIM40350.1"/>
    <property type="molecule type" value="Genomic_DNA"/>
</dbReference>
<organism evidence="1 2">
    <name type="scientific">Hebeloma cylindrosporum</name>
    <dbReference type="NCBI Taxonomy" id="76867"/>
    <lineage>
        <taxon>Eukaryota</taxon>
        <taxon>Fungi</taxon>
        <taxon>Dikarya</taxon>
        <taxon>Basidiomycota</taxon>
        <taxon>Agaricomycotina</taxon>
        <taxon>Agaricomycetes</taxon>
        <taxon>Agaricomycetidae</taxon>
        <taxon>Agaricales</taxon>
        <taxon>Agaricineae</taxon>
        <taxon>Hymenogastraceae</taxon>
        <taxon>Hebeloma</taxon>
    </lineage>
</organism>
<dbReference type="STRING" id="686832.A0A0C3BUJ6"/>
<evidence type="ECO:0000313" key="2">
    <source>
        <dbReference type="Proteomes" id="UP000053424"/>
    </source>
</evidence>
<dbReference type="OrthoDB" id="2862708at2759"/>
<accession>A0A0C3BUJ6</accession>
<dbReference type="HOGENOM" id="CLU_490945_0_0_1"/>
<proteinExistence type="predicted"/>
<protein>
    <submittedName>
        <fullName evidence="1">Uncharacterized protein</fullName>
    </submittedName>
</protein>
<reference evidence="1 2" key="1">
    <citation type="submission" date="2014-04" db="EMBL/GenBank/DDBJ databases">
        <authorList>
            <consortium name="DOE Joint Genome Institute"/>
            <person name="Kuo A."/>
            <person name="Gay G."/>
            <person name="Dore J."/>
            <person name="Kohler A."/>
            <person name="Nagy L.G."/>
            <person name="Floudas D."/>
            <person name="Copeland A."/>
            <person name="Barry K.W."/>
            <person name="Cichocki N."/>
            <person name="Veneault-Fourrey C."/>
            <person name="LaButti K."/>
            <person name="Lindquist E.A."/>
            <person name="Lipzen A."/>
            <person name="Lundell T."/>
            <person name="Morin E."/>
            <person name="Murat C."/>
            <person name="Sun H."/>
            <person name="Tunlid A."/>
            <person name="Henrissat B."/>
            <person name="Grigoriev I.V."/>
            <person name="Hibbett D.S."/>
            <person name="Martin F."/>
            <person name="Nordberg H.P."/>
            <person name="Cantor M.N."/>
            <person name="Hua S.X."/>
        </authorList>
    </citation>
    <scope>NUCLEOTIDE SEQUENCE [LARGE SCALE GENOMIC DNA]</scope>
    <source>
        <strain evidence="2">h7</strain>
    </source>
</reference>
<gene>
    <name evidence="1" type="ORF">M413DRAFT_177853</name>
</gene>
<dbReference type="AlphaFoldDB" id="A0A0C3BUJ6"/>
<sequence length="555" mass="62705">MQVVEPKVEGVAKTASDMLAVVQAKRTLPNATPRINRLPLELLTLIFQLVQTYLNVFPPNIIFSDGKPNGWLVILHVCHDWRCIALAIPSLWKNIVLTDSVKDHEGLAEWFLHNAGRHVLLSWTISLNYSYFIEGSFEGDYEEEDRKLSANFLDIFAANLHRIESLSIQCAIDARDQADNKLFELITRPMPMLRALDMQLPWSTNVGFLTNLDLSGVTRHSTRSLPLPRVTFAHLSHFSLEHQEPEQRPSLTQFLDFLKANPSLEMICLKNAGPVVAMADLKDVPGPVELPHLHRIQYNIWKGDAMGESDAFYWLLACLKPSEDVTIHLTSPKIPVALRRSKEMYAALARYFDRISTVKLEKMHGNECVLLFHGTHLYVEVPLTTSFFQTKAKGGPYSKVQTLILAENTNKKSPSNLQFLLKSFSGLKRLEVEWAPPSGSMRRSQHPVIRALSGVNIRSKKAFAVGELPCRDIQELVLKCTNFTRVFSMDGEPPHEDEEYYRADGKISRGTGLGLYSLKADPYMGPRPRDKSLAGSGWGHDKLARAFQTGDFRYL</sequence>